<evidence type="ECO:0000313" key="2">
    <source>
        <dbReference type="Proteomes" id="UP000184356"/>
    </source>
</evidence>
<organism evidence="1 2">
    <name type="scientific">Aspergillus sydowii CBS 593.65</name>
    <dbReference type="NCBI Taxonomy" id="1036612"/>
    <lineage>
        <taxon>Eukaryota</taxon>
        <taxon>Fungi</taxon>
        <taxon>Dikarya</taxon>
        <taxon>Ascomycota</taxon>
        <taxon>Pezizomycotina</taxon>
        <taxon>Eurotiomycetes</taxon>
        <taxon>Eurotiomycetidae</taxon>
        <taxon>Eurotiales</taxon>
        <taxon>Aspergillaceae</taxon>
        <taxon>Aspergillus</taxon>
        <taxon>Aspergillus subgen. Nidulantes</taxon>
    </lineage>
</organism>
<proteinExistence type="predicted"/>
<evidence type="ECO:0008006" key="3">
    <source>
        <dbReference type="Google" id="ProtNLM"/>
    </source>
</evidence>
<dbReference type="OrthoDB" id="4772757at2759"/>
<dbReference type="AlphaFoldDB" id="A0A1L9SXI9"/>
<protein>
    <recommendedName>
        <fullName evidence="3">F-box domain-containing protein</fullName>
    </recommendedName>
</protein>
<gene>
    <name evidence="1" type="ORF">ASPSYDRAFT_123949</name>
</gene>
<dbReference type="RefSeq" id="XP_040695728.1">
    <property type="nucleotide sequence ID" value="XM_040840437.1"/>
</dbReference>
<dbReference type="VEuPathDB" id="FungiDB:ASPSYDRAFT_123949"/>
<dbReference type="GeneID" id="63756510"/>
<reference evidence="2" key="1">
    <citation type="journal article" date="2017" name="Genome Biol.">
        <title>Comparative genomics reveals high biological diversity and specific adaptations in the industrially and medically important fungal genus Aspergillus.</title>
        <authorList>
            <person name="de Vries R.P."/>
            <person name="Riley R."/>
            <person name="Wiebenga A."/>
            <person name="Aguilar-Osorio G."/>
            <person name="Amillis S."/>
            <person name="Uchima C.A."/>
            <person name="Anderluh G."/>
            <person name="Asadollahi M."/>
            <person name="Askin M."/>
            <person name="Barry K."/>
            <person name="Battaglia E."/>
            <person name="Bayram O."/>
            <person name="Benocci T."/>
            <person name="Braus-Stromeyer S.A."/>
            <person name="Caldana C."/>
            <person name="Canovas D."/>
            <person name="Cerqueira G.C."/>
            <person name="Chen F."/>
            <person name="Chen W."/>
            <person name="Choi C."/>
            <person name="Clum A."/>
            <person name="Dos Santos R.A."/>
            <person name="Damasio A.R."/>
            <person name="Diallinas G."/>
            <person name="Emri T."/>
            <person name="Fekete E."/>
            <person name="Flipphi M."/>
            <person name="Freyberg S."/>
            <person name="Gallo A."/>
            <person name="Gournas C."/>
            <person name="Habgood R."/>
            <person name="Hainaut M."/>
            <person name="Harispe M.L."/>
            <person name="Henrissat B."/>
            <person name="Hilden K.S."/>
            <person name="Hope R."/>
            <person name="Hossain A."/>
            <person name="Karabika E."/>
            <person name="Karaffa L."/>
            <person name="Karanyi Z."/>
            <person name="Krasevec N."/>
            <person name="Kuo A."/>
            <person name="Kusch H."/>
            <person name="LaButti K."/>
            <person name="Lagendijk E.L."/>
            <person name="Lapidus A."/>
            <person name="Levasseur A."/>
            <person name="Lindquist E."/>
            <person name="Lipzen A."/>
            <person name="Logrieco A.F."/>
            <person name="MacCabe A."/>
            <person name="Maekelae M.R."/>
            <person name="Malavazi I."/>
            <person name="Melin P."/>
            <person name="Meyer V."/>
            <person name="Mielnichuk N."/>
            <person name="Miskei M."/>
            <person name="Molnar A.P."/>
            <person name="Mule G."/>
            <person name="Ngan C.Y."/>
            <person name="Orejas M."/>
            <person name="Orosz E."/>
            <person name="Ouedraogo J.P."/>
            <person name="Overkamp K.M."/>
            <person name="Park H.-S."/>
            <person name="Perrone G."/>
            <person name="Piumi F."/>
            <person name="Punt P.J."/>
            <person name="Ram A.F."/>
            <person name="Ramon A."/>
            <person name="Rauscher S."/>
            <person name="Record E."/>
            <person name="Riano-Pachon D.M."/>
            <person name="Robert V."/>
            <person name="Roehrig J."/>
            <person name="Ruller R."/>
            <person name="Salamov A."/>
            <person name="Salih N.S."/>
            <person name="Samson R.A."/>
            <person name="Sandor E."/>
            <person name="Sanguinetti M."/>
            <person name="Schuetze T."/>
            <person name="Sepcic K."/>
            <person name="Shelest E."/>
            <person name="Sherlock G."/>
            <person name="Sophianopoulou V."/>
            <person name="Squina F.M."/>
            <person name="Sun H."/>
            <person name="Susca A."/>
            <person name="Todd R.B."/>
            <person name="Tsang A."/>
            <person name="Unkles S.E."/>
            <person name="van de Wiele N."/>
            <person name="van Rossen-Uffink D."/>
            <person name="Oliveira J.V."/>
            <person name="Vesth T.C."/>
            <person name="Visser J."/>
            <person name="Yu J.-H."/>
            <person name="Zhou M."/>
            <person name="Andersen M.R."/>
            <person name="Archer D.B."/>
            <person name="Baker S.E."/>
            <person name="Benoit I."/>
            <person name="Brakhage A.A."/>
            <person name="Braus G.H."/>
            <person name="Fischer R."/>
            <person name="Frisvad J.C."/>
            <person name="Goldman G.H."/>
            <person name="Houbraken J."/>
            <person name="Oakley B."/>
            <person name="Pocsi I."/>
            <person name="Scazzocchio C."/>
            <person name="Seiboth B."/>
            <person name="vanKuyk P.A."/>
            <person name="Wortman J."/>
            <person name="Dyer P.S."/>
            <person name="Grigoriev I.V."/>
        </authorList>
    </citation>
    <scope>NUCLEOTIDE SEQUENCE [LARGE SCALE GENOMIC DNA]</scope>
    <source>
        <strain evidence="2">CBS 593.65</strain>
    </source>
</reference>
<dbReference type="SUPFAM" id="SSF81383">
    <property type="entry name" value="F-box domain"/>
    <property type="match status" value="1"/>
</dbReference>
<dbReference type="InterPro" id="IPR036047">
    <property type="entry name" value="F-box-like_dom_sf"/>
</dbReference>
<sequence>MSFADLPAELVLHVSAALRDTRDILALMRTNSGLYRWLKKDLYQYNIDHENSSGLLRAAKKG</sequence>
<evidence type="ECO:0000313" key="1">
    <source>
        <dbReference type="EMBL" id="OJJ51922.1"/>
    </source>
</evidence>
<accession>A0A1L9SXI9</accession>
<dbReference type="Proteomes" id="UP000184356">
    <property type="component" value="Unassembled WGS sequence"/>
</dbReference>
<keyword evidence="2" id="KW-1185">Reference proteome</keyword>
<feature type="non-terminal residue" evidence="1">
    <location>
        <position position="62"/>
    </location>
</feature>
<name>A0A1L9SXI9_9EURO</name>
<dbReference type="EMBL" id="KV878612">
    <property type="protein sequence ID" value="OJJ51922.1"/>
    <property type="molecule type" value="Genomic_DNA"/>
</dbReference>